<feature type="region of interest" description="Disordered" evidence="1">
    <location>
        <begin position="100"/>
        <end position="130"/>
    </location>
</feature>
<name>A0A6A6XHN1_9PLEO</name>
<accession>A0A6A6XHN1</accession>
<feature type="compositionally biased region" description="Basic residues" evidence="1">
    <location>
        <begin position="109"/>
        <end position="130"/>
    </location>
</feature>
<dbReference type="Proteomes" id="UP000799757">
    <property type="component" value="Unassembled WGS sequence"/>
</dbReference>
<gene>
    <name evidence="2" type="ORF">K505DRAFT_360230</name>
</gene>
<evidence type="ECO:0000313" key="2">
    <source>
        <dbReference type="EMBL" id="KAF2795405.1"/>
    </source>
</evidence>
<sequence length="130" mass="15223">MTTPTVTWCDYEGFRMPTRRSTIKYAETVCMAAAQDIRSSGYIMIKIHDPLHRSADQREHVTVRLKSQKQIDEGTYDTAHIYVDKTSVYCKDISIYKNNESDLKQNNKNTKKNRRIKMKSKIRNKNKTTT</sequence>
<reference evidence="2" key="1">
    <citation type="journal article" date="2020" name="Stud. Mycol.">
        <title>101 Dothideomycetes genomes: a test case for predicting lifestyles and emergence of pathogens.</title>
        <authorList>
            <person name="Haridas S."/>
            <person name="Albert R."/>
            <person name="Binder M."/>
            <person name="Bloem J."/>
            <person name="Labutti K."/>
            <person name="Salamov A."/>
            <person name="Andreopoulos B."/>
            <person name="Baker S."/>
            <person name="Barry K."/>
            <person name="Bills G."/>
            <person name="Bluhm B."/>
            <person name="Cannon C."/>
            <person name="Castanera R."/>
            <person name="Culley D."/>
            <person name="Daum C."/>
            <person name="Ezra D."/>
            <person name="Gonzalez J."/>
            <person name="Henrissat B."/>
            <person name="Kuo A."/>
            <person name="Liang C."/>
            <person name="Lipzen A."/>
            <person name="Lutzoni F."/>
            <person name="Magnuson J."/>
            <person name="Mondo S."/>
            <person name="Nolan M."/>
            <person name="Ohm R."/>
            <person name="Pangilinan J."/>
            <person name="Park H.-J."/>
            <person name="Ramirez L."/>
            <person name="Alfaro M."/>
            <person name="Sun H."/>
            <person name="Tritt A."/>
            <person name="Yoshinaga Y."/>
            <person name="Zwiers L.-H."/>
            <person name="Turgeon B."/>
            <person name="Goodwin S."/>
            <person name="Spatafora J."/>
            <person name="Crous P."/>
            <person name="Grigoriev I."/>
        </authorList>
    </citation>
    <scope>NUCLEOTIDE SEQUENCE</scope>
    <source>
        <strain evidence="2">CBS 109.77</strain>
    </source>
</reference>
<proteinExistence type="predicted"/>
<evidence type="ECO:0000256" key="1">
    <source>
        <dbReference type="SAM" id="MobiDB-lite"/>
    </source>
</evidence>
<keyword evidence="3" id="KW-1185">Reference proteome</keyword>
<evidence type="ECO:0000313" key="3">
    <source>
        <dbReference type="Proteomes" id="UP000799757"/>
    </source>
</evidence>
<organism evidence="2 3">
    <name type="scientific">Melanomma pulvis-pyrius CBS 109.77</name>
    <dbReference type="NCBI Taxonomy" id="1314802"/>
    <lineage>
        <taxon>Eukaryota</taxon>
        <taxon>Fungi</taxon>
        <taxon>Dikarya</taxon>
        <taxon>Ascomycota</taxon>
        <taxon>Pezizomycotina</taxon>
        <taxon>Dothideomycetes</taxon>
        <taxon>Pleosporomycetidae</taxon>
        <taxon>Pleosporales</taxon>
        <taxon>Melanommataceae</taxon>
        <taxon>Melanomma</taxon>
    </lineage>
</organism>
<dbReference type="EMBL" id="MU001860">
    <property type="protein sequence ID" value="KAF2795405.1"/>
    <property type="molecule type" value="Genomic_DNA"/>
</dbReference>
<dbReference type="AlphaFoldDB" id="A0A6A6XHN1"/>
<protein>
    <submittedName>
        <fullName evidence="2">Uncharacterized protein</fullName>
    </submittedName>
</protein>